<dbReference type="PROSITE" id="PS50005">
    <property type="entry name" value="TPR"/>
    <property type="match status" value="1"/>
</dbReference>
<evidence type="ECO:0000313" key="2">
    <source>
        <dbReference type="Ensembl" id="ENSPMGP00000022112.1"/>
    </source>
</evidence>
<evidence type="ECO:0000256" key="1">
    <source>
        <dbReference type="PROSITE-ProRule" id="PRU00339"/>
    </source>
</evidence>
<sequence>METCDYERAVICFSRAIHLQPDQCLVLQGEAYLQLCDFSSAVVSYRGACALQPDVHTHRLAFVYYLQGQCLFDRGLFQDALKSFRKASDLRPGSRALACLSALGRFSECLRFVTEWMEQDGATADLYVLRARLHRQLNKVTAPSCFQDVKCALELNPSCPEGGALLQQLKEAAERARQAAVDRALCGQLPQSLRLINLALEHLPQEPHLYLFSLDLDLVS</sequence>
<dbReference type="STRING" id="409849.ENSPMGP00000022112"/>
<dbReference type="SUPFAM" id="SSF48452">
    <property type="entry name" value="TPR-like"/>
    <property type="match status" value="1"/>
</dbReference>
<reference evidence="2" key="2">
    <citation type="submission" date="2025-09" db="UniProtKB">
        <authorList>
            <consortium name="Ensembl"/>
        </authorList>
    </citation>
    <scope>IDENTIFICATION</scope>
</reference>
<organism evidence="2 3">
    <name type="scientific">Periophthalmus magnuspinnatus</name>
    <dbReference type="NCBI Taxonomy" id="409849"/>
    <lineage>
        <taxon>Eukaryota</taxon>
        <taxon>Metazoa</taxon>
        <taxon>Chordata</taxon>
        <taxon>Craniata</taxon>
        <taxon>Vertebrata</taxon>
        <taxon>Euteleostomi</taxon>
        <taxon>Actinopterygii</taxon>
        <taxon>Neopterygii</taxon>
        <taxon>Teleostei</taxon>
        <taxon>Neoteleostei</taxon>
        <taxon>Acanthomorphata</taxon>
        <taxon>Gobiaria</taxon>
        <taxon>Gobiiformes</taxon>
        <taxon>Gobioidei</taxon>
        <taxon>Gobiidae</taxon>
        <taxon>Oxudercinae</taxon>
        <taxon>Periophthalmus</taxon>
    </lineage>
</organism>
<dbReference type="Gene3D" id="1.25.40.10">
    <property type="entry name" value="Tetratricopeptide repeat domain"/>
    <property type="match status" value="2"/>
</dbReference>
<dbReference type="InterPro" id="IPR011990">
    <property type="entry name" value="TPR-like_helical_dom_sf"/>
</dbReference>
<dbReference type="SMART" id="SM00028">
    <property type="entry name" value="TPR"/>
    <property type="match status" value="3"/>
</dbReference>
<dbReference type="PANTHER" id="PTHR45153:SF1">
    <property type="entry name" value="TETRATRICOPEPTIDE REPEAT PROTEIN 16"/>
    <property type="match status" value="1"/>
</dbReference>
<dbReference type="PANTHER" id="PTHR45153">
    <property type="entry name" value="TETRATRICOPEPTIDE REPEAT PROTEIN 16"/>
    <property type="match status" value="1"/>
</dbReference>
<evidence type="ECO:0000313" key="3">
    <source>
        <dbReference type="Proteomes" id="UP000261520"/>
    </source>
</evidence>
<dbReference type="Ensembl" id="ENSPMGT00000023554.1">
    <property type="protein sequence ID" value="ENSPMGP00000022112.1"/>
    <property type="gene ID" value="ENSPMGG00000017899.1"/>
</dbReference>
<keyword evidence="3" id="KW-1185">Reference proteome</keyword>
<name>A0A3B4AXZ5_9GOBI</name>
<dbReference type="AlphaFoldDB" id="A0A3B4AXZ5"/>
<accession>A0A3B4AXZ5</accession>
<dbReference type="Pfam" id="PF13181">
    <property type="entry name" value="TPR_8"/>
    <property type="match status" value="1"/>
</dbReference>
<keyword evidence="1" id="KW-0802">TPR repeat</keyword>
<reference evidence="2" key="1">
    <citation type="submission" date="2025-08" db="UniProtKB">
        <authorList>
            <consortium name="Ensembl"/>
        </authorList>
    </citation>
    <scope>IDENTIFICATION</scope>
</reference>
<dbReference type="InterPro" id="IPR019734">
    <property type="entry name" value="TPR_rpt"/>
</dbReference>
<dbReference type="Proteomes" id="UP000261520">
    <property type="component" value="Unplaced"/>
</dbReference>
<proteinExistence type="predicted"/>
<evidence type="ECO:0008006" key="4">
    <source>
        <dbReference type="Google" id="ProtNLM"/>
    </source>
</evidence>
<feature type="repeat" description="TPR" evidence="1">
    <location>
        <begin position="61"/>
        <end position="94"/>
    </location>
</feature>
<protein>
    <recommendedName>
        <fullName evidence="4">Tetratricopeptide repeat domain 16</fullName>
    </recommendedName>
</protein>